<protein>
    <submittedName>
        <fullName evidence="9 10">Chalcone synthase-like</fullName>
    </submittedName>
</protein>
<dbReference type="InterPro" id="IPR001099">
    <property type="entry name" value="Chalcone/stilbene_synt_N"/>
</dbReference>
<dbReference type="Gene3D" id="3.40.47.10">
    <property type="match status" value="2"/>
</dbReference>
<dbReference type="PIRSF" id="PIRSF000451">
    <property type="entry name" value="PKS_III"/>
    <property type="match status" value="1"/>
</dbReference>
<sequence>MASIQEIREAQRANGPATILAIGTANPPNVMYQSNYPDFYFRITNTDHLTHLKAKFNRICEKSMMKKRHLHVTEELLIENPEMSDDNASSLKSRQVILAKEVPKLGKEAAEIAIKEWGQPKSKITHLVFGTNCDVDLPGSDHELVKLLGLHPSVKRFMLRQGGCHGGGTLLRIAKDIAENNRGARVLVICSESTVICFHAPTDMNLVPHAIFGDGAGAIIMGADFDEPTERPIFQLVSTGQTTLPDSQGDIQARLSEIGMTVQLSQQVPKIIAKNIENCLDVSFKYVGINDWNSIFWIAHPGGPAILDQVEAKLGLEKNKLSTSRHVLSEYGNMWGATVIFILDQMRKRSLNEGKSTTGEGFDWGVLFAFGPGITVETILLHSVPIN</sequence>
<comment type="similarity">
    <text evidence="1 5">Belongs to the thiolase-like superfamily. Chalcone/stilbene synthases family.</text>
</comment>
<dbReference type="InterPro" id="IPR016039">
    <property type="entry name" value="Thiolase-like"/>
</dbReference>
<dbReference type="Pfam" id="PF02797">
    <property type="entry name" value="Chal_sti_synt_C"/>
    <property type="match status" value="1"/>
</dbReference>
<proteinExistence type="inferred from homology"/>
<feature type="active site" description="Acyl-thioester intermediate" evidence="4">
    <location>
        <position position="164"/>
    </location>
</feature>
<evidence type="ECO:0000256" key="1">
    <source>
        <dbReference type="ARBA" id="ARBA00005531"/>
    </source>
</evidence>
<evidence type="ECO:0000313" key="9">
    <source>
        <dbReference type="RefSeq" id="XP_021845193.1"/>
    </source>
</evidence>
<organism evidence="8 9">
    <name type="scientific">Spinacia oleracea</name>
    <name type="common">Spinach</name>
    <dbReference type="NCBI Taxonomy" id="3562"/>
    <lineage>
        <taxon>Eukaryota</taxon>
        <taxon>Viridiplantae</taxon>
        <taxon>Streptophyta</taxon>
        <taxon>Embryophyta</taxon>
        <taxon>Tracheophyta</taxon>
        <taxon>Spermatophyta</taxon>
        <taxon>Magnoliopsida</taxon>
        <taxon>eudicotyledons</taxon>
        <taxon>Gunneridae</taxon>
        <taxon>Pentapetalae</taxon>
        <taxon>Caryophyllales</taxon>
        <taxon>Chenopodiaceae</taxon>
        <taxon>Chenopodioideae</taxon>
        <taxon>Anserineae</taxon>
        <taxon>Spinacia</taxon>
    </lineage>
</organism>
<dbReference type="OrthoDB" id="1529441at2759"/>
<dbReference type="InterPro" id="IPR011141">
    <property type="entry name" value="Polyketide_synthase_type-III"/>
</dbReference>
<dbReference type="Proteomes" id="UP000813463">
    <property type="component" value="Chromosome 6"/>
</dbReference>
<evidence type="ECO:0000259" key="6">
    <source>
        <dbReference type="Pfam" id="PF00195"/>
    </source>
</evidence>
<keyword evidence="8" id="KW-1185">Reference proteome</keyword>
<dbReference type="GeneID" id="110785055"/>
<accession>A0A9R0I9X1</accession>
<dbReference type="RefSeq" id="XP_021845193.1">
    <property type="nucleotide sequence ID" value="XM_021989501.1"/>
</dbReference>
<dbReference type="CDD" id="cd00831">
    <property type="entry name" value="CHS_like"/>
    <property type="match status" value="1"/>
</dbReference>
<reference evidence="8" key="1">
    <citation type="journal article" date="2021" name="Nat. Commun.">
        <title>Genomic analyses provide insights into spinach domestication and the genetic basis of agronomic traits.</title>
        <authorList>
            <person name="Cai X."/>
            <person name="Sun X."/>
            <person name="Xu C."/>
            <person name="Sun H."/>
            <person name="Wang X."/>
            <person name="Ge C."/>
            <person name="Zhang Z."/>
            <person name="Wang Q."/>
            <person name="Fei Z."/>
            <person name="Jiao C."/>
            <person name="Wang Q."/>
        </authorList>
    </citation>
    <scope>NUCLEOTIDE SEQUENCE [LARGE SCALE GENOMIC DNA]</scope>
    <source>
        <strain evidence="8">cv. Varoflay</strain>
    </source>
</reference>
<reference evidence="9" key="2">
    <citation type="submission" date="2025-04" db="UniProtKB">
        <authorList>
            <consortium name="RefSeq"/>
        </authorList>
    </citation>
    <scope>IDENTIFICATION</scope>
    <source>
        <tissue evidence="10">Leaf</tissue>
    </source>
</reference>
<keyword evidence="2 5" id="KW-0808">Transferase</keyword>
<gene>
    <name evidence="9" type="primary">LOC110785055</name>
    <name evidence="10" type="synonym">LOC130462549</name>
</gene>
<dbReference type="KEGG" id="soe:110785055"/>
<dbReference type="PANTHER" id="PTHR11877">
    <property type="entry name" value="HYDROXYMETHYLGLUTARYL-COA SYNTHASE"/>
    <property type="match status" value="1"/>
</dbReference>
<dbReference type="GO" id="GO:0030639">
    <property type="term" value="P:polyketide biosynthetic process"/>
    <property type="evidence" value="ECO:0007669"/>
    <property type="project" value="TreeGrafter"/>
</dbReference>
<feature type="domain" description="Chalcone/stilbene synthase C-terminal" evidence="7">
    <location>
        <begin position="235"/>
        <end position="385"/>
    </location>
</feature>
<evidence type="ECO:0000256" key="3">
    <source>
        <dbReference type="ARBA" id="ARBA00023315"/>
    </source>
</evidence>
<dbReference type="FunFam" id="3.40.47.10:FF:000025">
    <property type="entry name" value="Chalcone synthase 2"/>
    <property type="match status" value="1"/>
</dbReference>
<dbReference type="Pfam" id="PF00195">
    <property type="entry name" value="Chal_sti_synt_N"/>
    <property type="match status" value="1"/>
</dbReference>
<evidence type="ECO:0000256" key="4">
    <source>
        <dbReference type="PIRSR" id="PIRSR000451-1"/>
    </source>
</evidence>
<evidence type="ECO:0000259" key="7">
    <source>
        <dbReference type="Pfam" id="PF02797"/>
    </source>
</evidence>
<dbReference type="PANTHER" id="PTHR11877:SF14">
    <property type="entry name" value="CHALCONE SYNTHASE"/>
    <property type="match status" value="1"/>
</dbReference>
<feature type="domain" description="Chalcone/stilbene synthase N-terminal" evidence="6">
    <location>
        <begin position="5"/>
        <end position="224"/>
    </location>
</feature>
<evidence type="ECO:0000256" key="5">
    <source>
        <dbReference type="RuleBase" id="RU003633"/>
    </source>
</evidence>
<evidence type="ECO:0000256" key="2">
    <source>
        <dbReference type="ARBA" id="ARBA00022679"/>
    </source>
</evidence>
<dbReference type="FunFam" id="3.40.47.10:FF:000014">
    <property type="entry name" value="Chalcone synthase 1"/>
    <property type="match status" value="1"/>
</dbReference>
<dbReference type="AlphaFoldDB" id="A0A9R0I9X1"/>
<keyword evidence="3 5" id="KW-0012">Acyltransferase</keyword>
<dbReference type="RefSeq" id="XP_056686993.1">
    <property type="nucleotide sequence ID" value="XM_056831015.1"/>
</dbReference>
<evidence type="ECO:0000313" key="8">
    <source>
        <dbReference type="Proteomes" id="UP000813463"/>
    </source>
</evidence>
<evidence type="ECO:0000313" key="10">
    <source>
        <dbReference type="RefSeq" id="XP_056686993.1"/>
    </source>
</evidence>
<dbReference type="GO" id="GO:0016747">
    <property type="term" value="F:acyltransferase activity, transferring groups other than amino-acyl groups"/>
    <property type="evidence" value="ECO:0007669"/>
    <property type="project" value="InterPro"/>
</dbReference>
<dbReference type="InterPro" id="IPR012328">
    <property type="entry name" value="Chalcone/stilbene_synt_C"/>
</dbReference>
<dbReference type="SUPFAM" id="SSF53901">
    <property type="entry name" value="Thiolase-like"/>
    <property type="match status" value="2"/>
</dbReference>
<name>A0A9R0I9X1_SPIOL</name>